<dbReference type="AlphaFoldDB" id="A0A4Z1KLU3"/>
<keyword evidence="2" id="KW-1185">Reference proteome</keyword>
<sequence length="65" mass="7345">MTFVVDTNAETGAQIPVPKRPISEHRFNDELIKQIYNLIVRSVVFKSSVANTPYNVSSLNNFGNY</sequence>
<organism evidence="1 2">
    <name type="scientific">Botrytis porri</name>
    <dbReference type="NCBI Taxonomy" id="87229"/>
    <lineage>
        <taxon>Eukaryota</taxon>
        <taxon>Fungi</taxon>
        <taxon>Dikarya</taxon>
        <taxon>Ascomycota</taxon>
        <taxon>Pezizomycotina</taxon>
        <taxon>Leotiomycetes</taxon>
        <taxon>Helotiales</taxon>
        <taxon>Sclerotiniaceae</taxon>
        <taxon>Botrytis</taxon>
    </lineage>
</organism>
<dbReference type="EMBL" id="PQXO01000300">
    <property type="protein sequence ID" value="TGO86460.1"/>
    <property type="molecule type" value="Genomic_DNA"/>
</dbReference>
<evidence type="ECO:0000313" key="2">
    <source>
        <dbReference type="Proteomes" id="UP000297280"/>
    </source>
</evidence>
<comment type="caution">
    <text evidence="1">The sequence shown here is derived from an EMBL/GenBank/DDBJ whole genome shotgun (WGS) entry which is preliminary data.</text>
</comment>
<protein>
    <submittedName>
        <fullName evidence="1">Uncharacterized protein</fullName>
    </submittedName>
</protein>
<evidence type="ECO:0000313" key="1">
    <source>
        <dbReference type="EMBL" id="TGO86460.1"/>
    </source>
</evidence>
<proteinExistence type="predicted"/>
<accession>A0A4Z1KLU3</accession>
<gene>
    <name evidence="1" type="ORF">BPOR_0301g00020</name>
</gene>
<dbReference type="Proteomes" id="UP000297280">
    <property type="component" value="Unassembled WGS sequence"/>
</dbReference>
<name>A0A4Z1KLU3_9HELO</name>
<reference evidence="1 2" key="1">
    <citation type="submission" date="2017-12" db="EMBL/GenBank/DDBJ databases">
        <title>Comparative genomics of Botrytis spp.</title>
        <authorList>
            <person name="Valero-Jimenez C.A."/>
            <person name="Tapia P."/>
            <person name="Veloso J."/>
            <person name="Silva-Moreno E."/>
            <person name="Staats M."/>
            <person name="Valdes J.H."/>
            <person name="Van Kan J.A.L."/>
        </authorList>
    </citation>
    <scope>NUCLEOTIDE SEQUENCE [LARGE SCALE GENOMIC DNA]</scope>
    <source>
        <strain evidence="1 2">MUCL3349</strain>
    </source>
</reference>